<dbReference type="Gene3D" id="3.40.50.10190">
    <property type="entry name" value="BRCT domain"/>
    <property type="match status" value="1"/>
</dbReference>
<sequence>MKYTGNQFNNNYKNMDLGDLVKLIRRASDAYYNSSPIMTDTEFDILRDYVEEIAPDHPVLKEIGAPVKSRKKVSLPFFMPSMDKVKPESLDKWLAKYKGPYVVSAKLDGVSALLVKSNNQQKLYTRGNGSVGQDISHLIPYISSIPELKDTKNIDYVVRGELIIKDSDFEEKFSSQKANARNMVSGLVTRKTVNKQELKYTHFVVYEVIEPSLIPSAQMEFALKNGFEVVHSEKNKVMSVEKSSNTLKEWRKNDDYSIDGIIISQDGIFERQNSNPKHSVAFKMVLSDQTKESTVTGVTWTTSKHGLKKPVVQIEPIHIGGVTVSNISGQNGRFIESNMIGKGAIVEVVRRGDVIPYIERIIKPAKKASMPEGEYEWTATKVDIVVPKDDESREKLALAFFSGIGVDGLGIGNLKKFGNAGYKTIPDIFSMKIHNILNIDGFKEKSSLKIYNGIQDIKKNNFEKVPIEKLMGLSGTFGRGLGEKRIKEVFKKYPDILINDDNETELIESVKSVQGFSTKTATQFVEGLEKFKQFANNIGLKYENRVNSSLNDPVHKKDGNLYGKSIVFTGGKDENLMKQIVENGGEISNSVNSKTFAVISKDPAKLSGKSKKAVGLGVPVYSIEVFKNMYLK</sequence>
<dbReference type="Pfam" id="PF03120">
    <property type="entry name" value="OB_DNA_ligase"/>
    <property type="match status" value="1"/>
</dbReference>
<evidence type="ECO:0000256" key="4">
    <source>
        <dbReference type="ARBA" id="ARBA00022723"/>
    </source>
</evidence>
<dbReference type="InterPro" id="IPR012340">
    <property type="entry name" value="NA-bd_OB-fold"/>
</dbReference>
<reference evidence="9" key="1">
    <citation type="journal article" date="2020" name="Nature">
        <title>Giant virus diversity and host interactions through global metagenomics.</title>
        <authorList>
            <person name="Schulz F."/>
            <person name="Roux S."/>
            <person name="Paez-Espino D."/>
            <person name="Jungbluth S."/>
            <person name="Walsh D.A."/>
            <person name="Denef V.J."/>
            <person name="McMahon K.D."/>
            <person name="Konstantinidis K.T."/>
            <person name="Eloe-Fadrosh E.A."/>
            <person name="Kyrpides N.C."/>
            <person name="Woyke T."/>
        </authorList>
    </citation>
    <scope>NUCLEOTIDE SEQUENCE</scope>
    <source>
        <strain evidence="9">GVMAG-S-ERX555907-63</strain>
    </source>
</reference>
<feature type="domain" description="BRCT" evidence="8">
    <location>
        <begin position="556"/>
        <end position="632"/>
    </location>
</feature>
<dbReference type="InterPro" id="IPR004150">
    <property type="entry name" value="NAD_DNA_ligase_OB"/>
</dbReference>
<dbReference type="SUPFAM" id="SSF47794">
    <property type="entry name" value="Rad51 N-terminal domain-like"/>
    <property type="match status" value="1"/>
</dbReference>
<accession>A0A6C0L0B2</accession>
<dbReference type="SUPFAM" id="SSF50249">
    <property type="entry name" value="Nucleic acid-binding proteins"/>
    <property type="match status" value="1"/>
</dbReference>
<organism evidence="9">
    <name type="scientific">viral metagenome</name>
    <dbReference type="NCBI Taxonomy" id="1070528"/>
    <lineage>
        <taxon>unclassified sequences</taxon>
        <taxon>metagenomes</taxon>
        <taxon>organismal metagenomes</taxon>
    </lineage>
</organism>
<evidence type="ECO:0000313" key="9">
    <source>
        <dbReference type="EMBL" id="QHU22921.1"/>
    </source>
</evidence>
<dbReference type="AlphaFoldDB" id="A0A6C0L0B2"/>
<name>A0A6C0L0B2_9ZZZZ</name>
<comment type="catalytic activity">
    <reaction evidence="7">
        <text>NAD(+) + (deoxyribonucleotide)n-3'-hydroxyl + 5'-phospho-(deoxyribonucleotide)m = (deoxyribonucleotide)n+m + AMP + beta-nicotinamide D-nucleotide.</text>
        <dbReference type="EC" id="6.5.1.2"/>
    </reaction>
</comment>
<evidence type="ECO:0000256" key="2">
    <source>
        <dbReference type="ARBA" id="ARBA00022598"/>
    </source>
</evidence>
<dbReference type="GO" id="GO:0000166">
    <property type="term" value="F:nucleotide binding"/>
    <property type="evidence" value="ECO:0007669"/>
    <property type="project" value="InterPro"/>
</dbReference>
<dbReference type="SMART" id="SM00532">
    <property type="entry name" value="LIGANc"/>
    <property type="match status" value="1"/>
</dbReference>
<dbReference type="Gene3D" id="1.10.287.610">
    <property type="entry name" value="Helix hairpin bin"/>
    <property type="match status" value="1"/>
</dbReference>
<dbReference type="Gene3D" id="3.30.470.30">
    <property type="entry name" value="DNA ligase/mRNA capping enzyme"/>
    <property type="match status" value="1"/>
</dbReference>
<dbReference type="GO" id="GO:0006281">
    <property type="term" value="P:DNA repair"/>
    <property type="evidence" value="ECO:0007669"/>
    <property type="project" value="InterPro"/>
</dbReference>
<dbReference type="GO" id="GO:0006260">
    <property type="term" value="P:DNA replication"/>
    <property type="evidence" value="ECO:0007669"/>
    <property type="project" value="UniProtKB-KW"/>
</dbReference>
<dbReference type="InterPro" id="IPR013839">
    <property type="entry name" value="DNAligase_adenylation"/>
</dbReference>
<dbReference type="PROSITE" id="PS50172">
    <property type="entry name" value="BRCT"/>
    <property type="match status" value="1"/>
</dbReference>
<dbReference type="EC" id="6.5.1.2" evidence="1"/>
<evidence type="ECO:0000256" key="1">
    <source>
        <dbReference type="ARBA" id="ARBA00012722"/>
    </source>
</evidence>
<dbReference type="Pfam" id="PF01653">
    <property type="entry name" value="DNA_ligase_aden"/>
    <property type="match status" value="1"/>
</dbReference>
<protein>
    <recommendedName>
        <fullName evidence="1">DNA ligase (NAD(+))</fullName>
        <ecNumber evidence="1">6.5.1.2</ecNumber>
    </recommendedName>
</protein>
<proteinExistence type="predicted"/>
<dbReference type="SUPFAM" id="SSF52113">
    <property type="entry name" value="BRCT domain"/>
    <property type="match status" value="1"/>
</dbReference>
<keyword evidence="4" id="KW-0479">Metal-binding</keyword>
<keyword evidence="3" id="KW-0235">DNA replication</keyword>
<dbReference type="SUPFAM" id="SSF56091">
    <property type="entry name" value="DNA ligase/mRNA capping enzyme, catalytic domain"/>
    <property type="match status" value="1"/>
</dbReference>
<dbReference type="EMBL" id="MN741019">
    <property type="protein sequence ID" value="QHU22921.1"/>
    <property type="molecule type" value="Genomic_DNA"/>
</dbReference>
<dbReference type="InterPro" id="IPR036420">
    <property type="entry name" value="BRCT_dom_sf"/>
</dbReference>
<keyword evidence="6" id="KW-0520">NAD</keyword>
<keyword evidence="5" id="KW-0862">Zinc</keyword>
<evidence type="ECO:0000259" key="8">
    <source>
        <dbReference type="PROSITE" id="PS50172"/>
    </source>
</evidence>
<dbReference type="Pfam" id="PF00533">
    <property type="entry name" value="BRCT"/>
    <property type="match status" value="1"/>
</dbReference>
<dbReference type="Gene3D" id="2.40.50.140">
    <property type="entry name" value="Nucleic acid-binding proteins"/>
    <property type="match status" value="1"/>
</dbReference>
<dbReference type="InterPro" id="IPR001357">
    <property type="entry name" value="BRCT_dom"/>
</dbReference>
<dbReference type="GO" id="GO:0003911">
    <property type="term" value="F:DNA ligase (NAD+) activity"/>
    <property type="evidence" value="ECO:0007669"/>
    <property type="project" value="UniProtKB-EC"/>
</dbReference>
<evidence type="ECO:0000256" key="3">
    <source>
        <dbReference type="ARBA" id="ARBA00022705"/>
    </source>
</evidence>
<keyword evidence="2" id="KW-0436">Ligase</keyword>
<evidence type="ECO:0000256" key="7">
    <source>
        <dbReference type="ARBA" id="ARBA00034005"/>
    </source>
</evidence>
<evidence type="ECO:0000256" key="5">
    <source>
        <dbReference type="ARBA" id="ARBA00022833"/>
    </source>
</evidence>
<dbReference type="InterPro" id="IPR010995">
    <property type="entry name" value="DNA_repair_Rad51/TF_NusA_a-hlx"/>
</dbReference>
<dbReference type="InterPro" id="IPR013840">
    <property type="entry name" value="DNAligase_N"/>
</dbReference>
<dbReference type="PIRSF" id="PIRSF001604">
    <property type="entry name" value="LigA"/>
    <property type="match status" value="1"/>
</dbReference>
<dbReference type="InterPro" id="IPR001679">
    <property type="entry name" value="DNA_ligase"/>
</dbReference>
<evidence type="ECO:0000256" key="6">
    <source>
        <dbReference type="ARBA" id="ARBA00023027"/>
    </source>
</evidence>